<dbReference type="PANTHER" id="PTHR47074:SF61">
    <property type="entry name" value="RNASE H TYPE-1 DOMAIN-CONTAINING PROTEIN"/>
    <property type="match status" value="1"/>
</dbReference>
<evidence type="ECO:0000259" key="1">
    <source>
        <dbReference type="Pfam" id="PF13456"/>
    </source>
</evidence>
<dbReference type="PANTHER" id="PTHR47074">
    <property type="entry name" value="BNAC02G40300D PROTEIN"/>
    <property type="match status" value="1"/>
</dbReference>
<protein>
    <recommendedName>
        <fullName evidence="1">RNase H type-1 domain-containing protein</fullName>
    </recommendedName>
</protein>
<sequence>NLKLHNKAFLFPQQVLDFARSYLFAFESVYSSQLPRRTLHSSSWHPLLANAIKINFDGSILDVGTTMGLGMVARDSSGVCFFWQSVGLLRKGPAVMAEVFAAREAIRLAVRQSWQQVIFEGDCATLLEKLYVASFDQFVSRPLVLDTKTLASQLNSVSFLFVPRSGNSVALNLEGNSSFVPPKLDSLLIGDFAI</sequence>
<dbReference type="InterPro" id="IPR052929">
    <property type="entry name" value="RNase_H-like_EbsB-rel"/>
</dbReference>
<dbReference type="CDD" id="cd06222">
    <property type="entry name" value="RNase_H_like"/>
    <property type="match status" value="1"/>
</dbReference>
<dbReference type="GO" id="GO:0004523">
    <property type="term" value="F:RNA-DNA hybrid ribonuclease activity"/>
    <property type="evidence" value="ECO:0007669"/>
    <property type="project" value="InterPro"/>
</dbReference>
<dbReference type="GO" id="GO:0003676">
    <property type="term" value="F:nucleic acid binding"/>
    <property type="evidence" value="ECO:0007669"/>
    <property type="project" value="InterPro"/>
</dbReference>
<dbReference type="InterPro" id="IPR012337">
    <property type="entry name" value="RNaseH-like_sf"/>
</dbReference>
<proteinExistence type="predicted"/>
<gene>
    <name evidence="2" type="ORF">Slati_2698900</name>
</gene>
<name>A0AAW2W0G3_9LAMI</name>
<feature type="domain" description="RNase H type-1" evidence="1">
    <location>
        <begin position="55"/>
        <end position="171"/>
    </location>
</feature>
<dbReference type="Gene3D" id="3.30.420.10">
    <property type="entry name" value="Ribonuclease H-like superfamily/Ribonuclease H"/>
    <property type="match status" value="1"/>
</dbReference>
<dbReference type="InterPro" id="IPR036397">
    <property type="entry name" value="RNaseH_sf"/>
</dbReference>
<dbReference type="Pfam" id="PF13456">
    <property type="entry name" value="RVT_3"/>
    <property type="match status" value="1"/>
</dbReference>
<reference evidence="2" key="2">
    <citation type="journal article" date="2024" name="Plant">
        <title>Genomic evolution and insights into agronomic trait innovations of Sesamum species.</title>
        <authorList>
            <person name="Miao H."/>
            <person name="Wang L."/>
            <person name="Qu L."/>
            <person name="Liu H."/>
            <person name="Sun Y."/>
            <person name="Le M."/>
            <person name="Wang Q."/>
            <person name="Wei S."/>
            <person name="Zheng Y."/>
            <person name="Lin W."/>
            <person name="Duan Y."/>
            <person name="Cao H."/>
            <person name="Xiong S."/>
            <person name="Wang X."/>
            <person name="Wei L."/>
            <person name="Li C."/>
            <person name="Ma Q."/>
            <person name="Ju M."/>
            <person name="Zhao R."/>
            <person name="Li G."/>
            <person name="Mu C."/>
            <person name="Tian Q."/>
            <person name="Mei H."/>
            <person name="Zhang T."/>
            <person name="Gao T."/>
            <person name="Zhang H."/>
        </authorList>
    </citation>
    <scope>NUCLEOTIDE SEQUENCE</scope>
    <source>
        <strain evidence="2">KEN1</strain>
    </source>
</reference>
<dbReference type="AlphaFoldDB" id="A0AAW2W0G3"/>
<accession>A0AAW2W0G3</accession>
<dbReference type="InterPro" id="IPR002156">
    <property type="entry name" value="RNaseH_domain"/>
</dbReference>
<reference evidence="2" key="1">
    <citation type="submission" date="2020-06" db="EMBL/GenBank/DDBJ databases">
        <authorList>
            <person name="Li T."/>
            <person name="Hu X."/>
            <person name="Zhang T."/>
            <person name="Song X."/>
            <person name="Zhang H."/>
            <person name="Dai N."/>
            <person name="Sheng W."/>
            <person name="Hou X."/>
            <person name="Wei L."/>
        </authorList>
    </citation>
    <scope>NUCLEOTIDE SEQUENCE</scope>
    <source>
        <strain evidence="2">KEN1</strain>
        <tissue evidence="2">Leaf</tissue>
    </source>
</reference>
<dbReference type="InterPro" id="IPR044730">
    <property type="entry name" value="RNase_H-like_dom_plant"/>
</dbReference>
<evidence type="ECO:0000313" key="2">
    <source>
        <dbReference type="EMBL" id="KAL0433646.1"/>
    </source>
</evidence>
<dbReference type="SUPFAM" id="SSF53098">
    <property type="entry name" value="Ribonuclease H-like"/>
    <property type="match status" value="1"/>
</dbReference>
<comment type="caution">
    <text evidence="2">The sequence shown here is derived from an EMBL/GenBank/DDBJ whole genome shotgun (WGS) entry which is preliminary data.</text>
</comment>
<feature type="non-terminal residue" evidence="2">
    <location>
        <position position="1"/>
    </location>
</feature>
<organism evidence="2">
    <name type="scientific">Sesamum latifolium</name>
    <dbReference type="NCBI Taxonomy" id="2727402"/>
    <lineage>
        <taxon>Eukaryota</taxon>
        <taxon>Viridiplantae</taxon>
        <taxon>Streptophyta</taxon>
        <taxon>Embryophyta</taxon>
        <taxon>Tracheophyta</taxon>
        <taxon>Spermatophyta</taxon>
        <taxon>Magnoliopsida</taxon>
        <taxon>eudicotyledons</taxon>
        <taxon>Gunneridae</taxon>
        <taxon>Pentapetalae</taxon>
        <taxon>asterids</taxon>
        <taxon>lamiids</taxon>
        <taxon>Lamiales</taxon>
        <taxon>Pedaliaceae</taxon>
        <taxon>Sesamum</taxon>
    </lineage>
</organism>
<dbReference type="EMBL" id="JACGWN010000009">
    <property type="protein sequence ID" value="KAL0433646.1"/>
    <property type="molecule type" value="Genomic_DNA"/>
</dbReference>